<dbReference type="FunFam" id="2.60.40.1730:FF:000002">
    <property type="entry name" value="Aminopeptidase"/>
    <property type="match status" value="1"/>
</dbReference>
<dbReference type="CDD" id="cd09601">
    <property type="entry name" value="M1_APN-Q_like"/>
    <property type="match status" value="1"/>
</dbReference>
<keyword evidence="6" id="KW-0378">Hydrolase</keyword>
<dbReference type="GO" id="GO:0008270">
    <property type="term" value="F:zinc ion binding"/>
    <property type="evidence" value="ECO:0007669"/>
    <property type="project" value="InterPro"/>
</dbReference>
<organism evidence="13">
    <name type="scientific">Hydatigena taeniaeformis</name>
    <name type="common">Feline tapeworm</name>
    <name type="synonym">Taenia taeniaeformis</name>
    <dbReference type="NCBI Taxonomy" id="6205"/>
    <lineage>
        <taxon>Eukaryota</taxon>
        <taxon>Metazoa</taxon>
        <taxon>Spiralia</taxon>
        <taxon>Lophotrochozoa</taxon>
        <taxon>Platyhelminthes</taxon>
        <taxon>Cestoda</taxon>
        <taxon>Eucestoda</taxon>
        <taxon>Cyclophyllidea</taxon>
        <taxon>Taeniidae</taxon>
        <taxon>Hydatigera</taxon>
    </lineage>
</organism>
<dbReference type="OrthoDB" id="275509at2759"/>
<dbReference type="InterPro" id="IPR014782">
    <property type="entry name" value="Peptidase_M1_dom"/>
</dbReference>
<dbReference type="PANTHER" id="PTHR11533">
    <property type="entry name" value="PROTEASE M1 ZINC METALLOPROTEASE"/>
    <property type="match status" value="1"/>
</dbReference>
<dbReference type="InterPro" id="IPR050344">
    <property type="entry name" value="Peptidase_M1_aminopeptidases"/>
</dbReference>
<keyword evidence="4" id="KW-0645">Protease</keyword>
<dbReference type="Pfam" id="PF17900">
    <property type="entry name" value="Peptidase_M1_N"/>
    <property type="match status" value="1"/>
</dbReference>
<dbReference type="AlphaFoldDB" id="A0A0R3X539"/>
<evidence type="ECO:0000256" key="7">
    <source>
        <dbReference type="ARBA" id="ARBA00022833"/>
    </source>
</evidence>
<dbReference type="GO" id="GO:0006508">
    <property type="term" value="P:proteolysis"/>
    <property type="evidence" value="ECO:0007669"/>
    <property type="project" value="UniProtKB-KW"/>
</dbReference>
<dbReference type="GO" id="GO:0005737">
    <property type="term" value="C:cytoplasm"/>
    <property type="evidence" value="ECO:0007669"/>
    <property type="project" value="TreeGrafter"/>
</dbReference>
<keyword evidence="7" id="KW-0862">Zinc</keyword>
<dbReference type="GO" id="GO:0042277">
    <property type="term" value="F:peptide binding"/>
    <property type="evidence" value="ECO:0007669"/>
    <property type="project" value="TreeGrafter"/>
</dbReference>
<reference evidence="11 12" key="2">
    <citation type="submission" date="2018-11" db="EMBL/GenBank/DDBJ databases">
        <authorList>
            <consortium name="Pathogen Informatics"/>
        </authorList>
    </citation>
    <scope>NUCLEOTIDE SEQUENCE [LARGE SCALE GENOMIC DNA]</scope>
</reference>
<dbReference type="SUPFAM" id="SSF55486">
    <property type="entry name" value="Metalloproteases ('zincins'), catalytic domain"/>
    <property type="match status" value="1"/>
</dbReference>
<dbReference type="Gene3D" id="2.60.40.1730">
    <property type="entry name" value="tricorn interacting facor f3 domain"/>
    <property type="match status" value="1"/>
</dbReference>
<dbReference type="PANTHER" id="PTHR11533:SF174">
    <property type="entry name" value="PUROMYCIN-SENSITIVE AMINOPEPTIDASE-RELATED"/>
    <property type="match status" value="1"/>
</dbReference>
<evidence type="ECO:0000313" key="13">
    <source>
        <dbReference type="WBParaSite" id="TTAC_0000856301-mRNA-1"/>
    </source>
</evidence>
<evidence type="ECO:0000256" key="6">
    <source>
        <dbReference type="ARBA" id="ARBA00022801"/>
    </source>
</evidence>
<dbReference type="InterPro" id="IPR042097">
    <property type="entry name" value="Aminopeptidase_N-like_N_sf"/>
</dbReference>
<dbReference type="Proteomes" id="UP000274429">
    <property type="component" value="Unassembled WGS sequence"/>
</dbReference>
<dbReference type="GO" id="GO:0043171">
    <property type="term" value="P:peptide catabolic process"/>
    <property type="evidence" value="ECO:0007669"/>
    <property type="project" value="TreeGrafter"/>
</dbReference>
<dbReference type="InterPro" id="IPR034016">
    <property type="entry name" value="M1_APN-typ"/>
</dbReference>
<keyword evidence="5" id="KW-0479">Metal-binding</keyword>
<evidence type="ECO:0000259" key="10">
    <source>
        <dbReference type="Pfam" id="PF17900"/>
    </source>
</evidence>
<evidence type="ECO:0000256" key="1">
    <source>
        <dbReference type="ARBA" id="ARBA00001947"/>
    </source>
</evidence>
<dbReference type="STRING" id="6205.A0A0R3X539"/>
<evidence type="ECO:0000313" key="12">
    <source>
        <dbReference type="Proteomes" id="UP000274429"/>
    </source>
</evidence>
<dbReference type="WBParaSite" id="TTAC_0000856301-mRNA-1">
    <property type="protein sequence ID" value="TTAC_0000856301-mRNA-1"/>
    <property type="gene ID" value="TTAC_0000856301"/>
</dbReference>
<comment type="similarity">
    <text evidence="2">Belongs to the peptidase M1 family.</text>
</comment>
<comment type="cofactor">
    <cofactor evidence="1">
        <name>Zn(2+)</name>
        <dbReference type="ChEBI" id="CHEBI:29105"/>
    </cofactor>
</comment>
<dbReference type="InterPro" id="IPR001930">
    <property type="entry name" value="Peptidase_M1"/>
</dbReference>
<keyword evidence="8" id="KW-0482">Metalloprotease</keyword>
<feature type="domain" description="Aminopeptidase N-like N-terminal" evidence="10">
    <location>
        <begin position="17"/>
        <end position="217"/>
    </location>
</feature>
<dbReference type="GO" id="GO:0070006">
    <property type="term" value="F:metalloaminopeptidase activity"/>
    <property type="evidence" value="ECO:0007669"/>
    <property type="project" value="TreeGrafter"/>
</dbReference>
<evidence type="ECO:0000256" key="5">
    <source>
        <dbReference type="ARBA" id="ARBA00022723"/>
    </source>
</evidence>
<accession>A0A0R3X539</accession>
<dbReference type="SUPFAM" id="SSF63737">
    <property type="entry name" value="Leukotriene A4 hydrolase N-terminal domain"/>
    <property type="match status" value="1"/>
</dbReference>
<dbReference type="Gene3D" id="3.30.2010.30">
    <property type="match status" value="1"/>
</dbReference>
<name>A0A0R3X539_HYDTA</name>
<dbReference type="PRINTS" id="PR00756">
    <property type="entry name" value="ALADIPTASE"/>
</dbReference>
<evidence type="ECO:0000256" key="2">
    <source>
        <dbReference type="ARBA" id="ARBA00010136"/>
    </source>
</evidence>
<evidence type="ECO:0000256" key="4">
    <source>
        <dbReference type="ARBA" id="ARBA00022670"/>
    </source>
</evidence>
<dbReference type="Pfam" id="PF01433">
    <property type="entry name" value="Peptidase_M1"/>
    <property type="match status" value="1"/>
</dbReference>
<evidence type="ECO:0000256" key="8">
    <source>
        <dbReference type="ARBA" id="ARBA00023049"/>
    </source>
</evidence>
<keyword evidence="12" id="KW-1185">Reference proteome</keyword>
<dbReference type="EMBL" id="UYWX01020530">
    <property type="protein sequence ID" value="VDM33125.1"/>
    <property type="molecule type" value="Genomic_DNA"/>
</dbReference>
<keyword evidence="3" id="KW-0031">Aminopeptidase</keyword>
<sequence>MSSKGNTFERLPRIYEPKVYVLELYPNAKDFTFHGRVTICMFLTQPTSSIILNAKKINVISAKARHSALQSELTVPMKSIMYDEKQEKVAIHFDSELAEGDIDLCLVYKGVLADDMHGFYRSTYKDSNGEEHIILSTQFEATYARRAFPCFDEPDRKAKFRISLVIPDHLTALSCMPEVSRNPVEKCEVEKYGLPTAISHSYVKVEFDETPRMSTYIVAFIVGCFDYTEAEDVVGVRIRVYTPPNRSHLGLHALRMARSALPFYTKVFGTGYPLPKLDLVAIPDFAMGAMENWGLLTYRVVKPACACAVNPSSSLMKKCGLGYRADTLY</sequence>
<dbReference type="GO" id="GO:0016020">
    <property type="term" value="C:membrane"/>
    <property type="evidence" value="ECO:0007669"/>
    <property type="project" value="TreeGrafter"/>
</dbReference>
<evidence type="ECO:0000256" key="3">
    <source>
        <dbReference type="ARBA" id="ARBA00022438"/>
    </source>
</evidence>
<evidence type="ECO:0000259" key="9">
    <source>
        <dbReference type="Pfam" id="PF01433"/>
    </source>
</evidence>
<gene>
    <name evidence="11" type="ORF">TTAC_LOCUS8548</name>
</gene>
<feature type="domain" description="Peptidase M1 membrane alanine aminopeptidase" evidence="9">
    <location>
        <begin position="253"/>
        <end position="300"/>
    </location>
</feature>
<protein>
    <submittedName>
        <fullName evidence="13">Peptidase_M1 domain-containing protein</fullName>
    </submittedName>
</protein>
<dbReference type="GO" id="GO:0005615">
    <property type="term" value="C:extracellular space"/>
    <property type="evidence" value="ECO:0007669"/>
    <property type="project" value="TreeGrafter"/>
</dbReference>
<dbReference type="InterPro" id="IPR045357">
    <property type="entry name" value="Aminopeptidase_N-like_N"/>
</dbReference>
<proteinExistence type="inferred from homology"/>
<evidence type="ECO:0000313" key="11">
    <source>
        <dbReference type="EMBL" id="VDM33125.1"/>
    </source>
</evidence>
<reference evidence="13" key="1">
    <citation type="submission" date="2017-02" db="UniProtKB">
        <authorList>
            <consortium name="WormBaseParasite"/>
        </authorList>
    </citation>
    <scope>IDENTIFICATION</scope>
</reference>